<keyword evidence="6" id="KW-0732">Signal</keyword>
<organism evidence="15 16">
    <name type="scientific">Hondaea fermentalgiana</name>
    <dbReference type="NCBI Taxonomy" id="2315210"/>
    <lineage>
        <taxon>Eukaryota</taxon>
        <taxon>Sar</taxon>
        <taxon>Stramenopiles</taxon>
        <taxon>Bigyra</taxon>
        <taxon>Labyrinthulomycetes</taxon>
        <taxon>Thraustochytrida</taxon>
        <taxon>Thraustochytriidae</taxon>
        <taxon>Hondaea</taxon>
    </lineage>
</organism>
<dbReference type="Proteomes" id="UP000241890">
    <property type="component" value="Unassembled WGS sequence"/>
</dbReference>
<dbReference type="Gene3D" id="2.60.40.10">
    <property type="entry name" value="Immunoglobulins"/>
    <property type="match status" value="1"/>
</dbReference>
<sequence length="767" mass="81898">METWERRSKRLCHAKAALAFAAAFAVLWAGLNATLGAKGELELVDEQRENTKSRVDDDEAAARALWTTDDGELADISPATLAQFMTLEEKIRLVHGFALGCPYTGRTRGVSRLGIPELRENDGPQGFRGGPNGSSTAYPSALNMAATFSPELTRQWGREMAYEFAEKGANMLLGPGLNVMRVPRNGRNFEYLSGEDPRLGAALSAAAVRGIQSVPGMIATAKHFALNNQETNRFTVSAEVDDVTLHEVYLAPFEAAVRAGVLSIMCSYNLVHGVHACEQGSLLGKTLREDWGFDGFVVSDWLATHSVRASMDAGLDQEMPLGMHYGAKLERLAAKDPKVAAQLTNQVEHVLNAMKGAGLLPTINRLPCQIDVDVTTPARRRLAADLATAGMVLLRNENKTLPLRSSSGIRRITLIGSAADDVSVLAGGGSGHVDAGPHAVTARRGLADALAMNEAWASAELVYTSGTNVSEAVKTMEDGAKSAGASVAVVVIATSSTEGQDRASLEFDAPAQRLSSAVLDAALALGVPTILVAIAPGPVIMPMTSQASATLLSFMPGQAFGDALAQVLLGQAAPTGRLPITLPKRGAEIEFAPDEYPGDARALYKEGLMIGYRWFDQHKIDVAFPFGFGLTYTEFSFSNASARASHHGGWDLEVTLHNEGKVDAIEVVQVYLGQSDSACVTAASNVTRPLKKLAQFQRVHVRAQEHKLVTIHVSFADVAEWNGSGSWSLGTLTKCSHEWLWGASSRDIRARAPFSAMGATLPLVNTK</sequence>
<dbReference type="SMART" id="SM01217">
    <property type="entry name" value="Fn3_like"/>
    <property type="match status" value="1"/>
</dbReference>
<keyword evidence="5" id="KW-0964">Secreted</keyword>
<evidence type="ECO:0000256" key="3">
    <source>
        <dbReference type="ARBA" id="ARBA00005336"/>
    </source>
</evidence>
<feature type="domain" description="Fibronectin type III-like" evidence="14">
    <location>
        <begin position="666"/>
        <end position="745"/>
    </location>
</feature>
<evidence type="ECO:0000256" key="6">
    <source>
        <dbReference type="ARBA" id="ARBA00022729"/>
    </source>
</evidence>
<dbReference type="SUPFAM" id="SSF51445">
    <property type="entry name" value="(Trans)glycosidases"/>
    <property type="match status" value="1"/>
</dbReference>
<dbReference type="GO" id="GO:0005576">
    <property type="term" value="C:extracellular region"/>
    <property type="evidence" value="ECO:0007669"/>
    <property type="project" value="UniProtKB-SubCell"/>
</dbReference>
<evidence type="ECO:0000313" key="15">
    <source>
        <dbReference type="EMBL" id="GBG34762.1"/>
    </source>
</evidence>
<evidence type="ECO:0000256" key="4">
    <source>
        <dbReference type="ARBA" id="ARBA00012744"/>
    </source>
</evidence>
<dbReference type="EC" id="3.2.1.21" evidence="4"/>
<dbReference type="EMBL" id="BEYU01000214">
    <property type="protein sequence ID" value="GBG34762.1"/>
    <property type="molecule type" value="Genomic_DNA"/>
</dbReference>
<comment type="caution">
    <text evidence="15">The sequence shown here is derived from an EMBL/GenBank/DDBJ whole genome shotgun (WGS) entry which is preliminary data.</text>
</comment>
<dbReference type="Gene3D" id="3.40.50.1700">
    <property type="entry name" value="Glycoside hydrolase family 3 C-terminal domain"/>
    <property type="match status" value="1"/>
</dbReference>
<evidence type="ECO:0000256" key="11">
    <source>
        <dbReference type="ARBA" id="ARBA00041276"/>
    </source>
</evidence>
<reference evidence="15 16" key="1">
    <citation type="submission" date="2017-12" db="EMBL/GenBank/DDBJ databases">
        <title>Sequencing, de novo assembly and annotation of complete genome of a new Thraustochytrid species, strain FCC1311.</title>
        <authorList>
            <person name="Sedici K."/>
            <person name="Godart F."/>
            <person name="Aiese Cigliano R."/>
            <person name="Sanseverino W."/>
            <person name="Barakat M."/>
            <person name="Ortet P."/>
            <person name="Marechal E."/>
            <person name="Cagnac O."/>
            <person name="Amato A."/>
        </authorList>
    </citation>
    <scope>NUCLEOTIDE SEQUENCE [LARGE SCALE GENOMIC DNA]</scope>
</reference>
<dbReference type="InterPro" id="IPR001764">
    <property type="entry name" value="Glyco_hydro_3_N"/>
</dbReference>
<dbReference type="InterPro" id="IPR017853">
    <property type="entry name" value="GH"/>
</dbReference>
<dbReference type="InterPro" id="IPR026891">
    <property type="entry name" value="Fn3-like"/>
</dbReference>
<dbReference type="PANTHER" id="PTHR42715">
    <property type="entry name" value="BETA-GLUCOSIDASE"/>
    <property type="match status" value="1"/>
</dbReference>
<gene>
    <name evidence="15" type="ORF">FCC1311_109842</name>
</gene>
<comment type="function">
    <text evidence="9">Beta-glucosidases are one of a number of cellulolytic enzymes involved in the degradation of cellulosic biomass. Catalyzes the last step releasing glucose from the inhibitory cellobiose.</text>
</comment>
<dbReference type="InterPro" id="IPR002772">
    <property type="entry name" value="Glyco_hydro_3_C"/>
</dbReference>
<dbReference type="Pfam" id="PF00933">
    <property type="entry name" value="Glyco_hydro_3"/>
    <property type="match status" value="1"/>
</dbReference>
<evidence type="ECO:0000256" key="5">
    <source>
        <dbReference type="ARBA" id="ARBA00022525"/>
    </source>
</evidence>
<dbReference type="InterPro" id="IPR036962">
    <property type="entry name" value="Glyco_hydro_3_N_sf"/>
</dbReference>
<evidence type="ECO:0000256" key="7">
    <source>
        <dbReference type="ARBA" id="ARBA00022801"/>
    </source>
</evidence>
<dbReference type="InterPro" id="IPR013783">
    <property type="entry name" value="Ig-like_fold"/>
</dbReference>
<accession>A0A2R5GV81</accession>
<dbReference type="Pfam" id="PF14310">
    <property type="entry name" value="Fn3-like"/>
    <property type="match status" value="1"/>
</dbReference>
<evidence type="ECO:0000256" key="2">
    <source>
        <dbReference type="ARBA" id="ARBA00004613"/>
    </source>
</evidence>
<comment type="subcellular location">
    <subcellularLocation>
        <location evidence="2">Secreted</location>
    </subcellularLocation>
</comment>
<evidence type="ECO:0000259" key="14">
    <source>
        <dbReference type="SMART" id="SM01217"/>
    </source>
</evidence>
<evidence type="ECO:0000256" key="1">
    <source>
        <dbReference type="ARBA" id="ARBA00000448"/>
    </source>
</evidence>
<dbReference type="Gene3D" id="3.20.20.300">
    <property type="entry name" value="Glycoside hydrolase, family 3, N-terminal domain"/>
    <property type="match status" value="1"/>
</dbReference>
<dbReference type="InterPro" id="IPR036881">
    <property type="entry name" value="Glyco_hydro_3_C_sf"/>
</dbReference>
<dbReference type="SUPFAM" id="SSF52279">
    <property type="entry name" value="Beta-D-glucan exohydrolase, C-terminal domain"/>
    <property type="match status" value="1"/>
</dbReference>
<dbReference type="Pfam" id="PF01915">
    <property type="entry name" value="Glyco_hydro_3_C"/>
    <property type="match status" value="1"/>
</dbReference>
<evidence type="ECO:0000256" key="9">
    <source>
        <dbReference type="ARBA" id="ARBA00024983"/>
    </source>
</evidence>
<evidence type="ECO:0000256" key="10">
    <source>
        <dbReference type="ARBA" id="ARBA00039579"/>
    </source>
</evidence>
<dbReference type="InParanoid" id="A0A2R5GV81"/>
<name>A0A2R5GV81_9STRA</name>
<dbReference type="GO" id="GO:0008422">
    <property type="term" value="F:beta-glucosidase activity"/>
    <property type="evidence" value="ECO:0007669"/>
    <property type="project" value="UniProtKB-EC"/>
</dbReference>
<dbReference type="AlphaFoldDB" id="A0A2R5GV81"/>
<proteinExistence type="inferred from homology"/>
<dbReference type="GO" id="GO:0009251">
    <property type="term" value="P:glucan catabolic process"/>
    <property type="evidence" value="ECO:0007669"/>
    <property type="project" value="TreeGrafter"/>
</dbReference>
<dbReference type="PANTHER" id="PTHR42715:SF12">
    <property type="entry name" value="BETA-GLUCOSIDASE G-RELATED"/>
    <property type="match status" value="1"/>
</dbReference>
<dbReference type="OrthoDB" id="416222at2759"/>
<evidence type="ECO:0000256" key="13">
    <source>
        <dbReference type="ARBA" id="ARBA00041808"/>
    </source>
</evidence>
<comment type="catalytic activity">
    <reaction evidence="1">
        <text>Hydrolysis of terminal, non-reducing beta-D-glucosyl residues with release of beta-D-glucose.</text>
        <dbReference type="EC" id="3.2.1.21"/>
    </reaction>
</comment>
<keyword evidence="8" id="KW-0326">Glycosidase</keyword>
<evidence type="ECO:0000256" key="12">
    <source>
        <dbReference type="ARBA" id="ARBA00041601"/>
    </source>
</evidence>
<dbReference type="PRINTS" id="PR00133">
    <property type="entry name" value="GLHYDRLASE3"/>
</dbReference>
<protein>
    <recommendedName>
        <fullName evidence="10">Probable beta-glucosidase G</fullName>
        <ecNumber evidence="4">3.2.1.21</ecNumber>
    </recommendedName>
    <alternativeName>
        <fullName evidence="11">Beta-D-glucoside glucohydrolase G</fullName>
    </alternativeName>
    <alternativeName>
        <fullName evidence="12">Cellobiase G</fullName>
    </alternativeName>
    <alternativeName>
        <fullName evidence="13">Gentiobiase G</fullName>
    </alternativeName>
</protein>
<keyword evidence="7" id="KW-0378">Hydrolase</keyword>
<evidence type="ECO:0000313" key="16">
    <source>
        <dbReference type="Proteomes" id="UP000241890"/>
    </source>
</evidence>
<keyword evidence="16" id="KW-1185">Reference proteome</keyword>
<comment type="similarity">
    <text evidence="3">Belongs to the glycosyl hydrolase 3 family.</text>
</comment>
<evidence type="ECO:0000256" key="8">
    <source>
        <dbReference type="ARBA" id="ARBA00023295"/>
    </source>
</evidence>
<dbReference type="InterPro" id="IPR050288">
    <property type="entry name" value="Cellulose_deg_GH3"/>
</dbReference>